<sequence>MQPVEKLTPSIRTTISASPHAPAFASTLAETISFVHQANISDVPVINHAIEIKQEPPEEEVVAPYHQRRPGGMPVLLNFYDQSEALGIKQGPLREELMHVDADSLKINSADRKLLSKKMADSAIQQIRKIIKDIQAGKTADAACYHIFNDEEHPELGFGLKAARTIKSGEVLPGLYGGFILRNTAQCDEMYAGSDISFPTYFFETKGHRPRAQSGTRRKPVNVCSGIAGHLKNTDLAFVNTASVREDKVVCSDKNNLMAIRAGKEIIVYMAIRDIEKDEPLLINYGQRYRLIKHRPPVVKTEPHDISVRGGESAELPRGLCWLAEKIGEANSWVDASFEVLPQLIALSDTFRQQNALLVITKKEHEGDKQPQGDMVVSVIDSSNGEIVDHKEIINTERHLAVIQYVPNENHYNAIWSPVGNVSFTFTDNVYRVDTQKGHKNRVQPIGKTGFCMTDSAAYALFKGRKDKNLQNKPLTDTMIAGIYGYELREEIKHLIQVLPQKDQQLTADLEKKIQSLKLFEKGEAFRADKASQDTEMGADDIFPADMKIPGQKNWGVTAEMLREFKKLPASERNRNKFIKKHRLVAATAMKYFTFDGKLTLRGKQRLLLAEGHKFSNPKAAINEWLNKTDEERARPGAREALAIKNNVLFETLDSVLRNTGINARGIKSLQRIEDYARNRIEDKNHFKPEHMKELQGLLAENDNKLSQENLLTFCRKNNLDETRLHYFFSDNKFSARGRAVLNRQPGKDDRITAGLIREWMDMGEARKNYGAKTTFCERNNISRYTLQVYATADGLNNAGEKIFQVEQQNEVMMAAMIKWAGLTWEERNEKNAIEKFSKKNNISHEPFRQKVMVKNVFKDKGRNFLLERGMTREEIDALVAQSGEPEKHHAFKKITLDIIDGYRTSGRKHNQQSFTEYCKEVGFEERRLVRYIGFNGNLTLRGKAKYNKK</sequence>
<evidence type="ECO:0000313" key="3">
    <source>
        <dbReference type="Proteomes" id="UP000193749"/>
    </source>
</evidence>
<feature type="domain" description="SET" evidence="1">
    <location>
        <begin position="143"/>
        <end position="286"/>
    </location>
</feature>
<reference evidence="2 3" key="1">
    <citation type="journal article" date="2017" name="Antonie Van Leeuwenhoek">
        <title>Phylogenomic resolution of the bacterial genus Pantoea and its relationship with Erwinia and Tatumella.</title>
        <authorList>
            <person name="Palmer M."/>
            <person name="Steenkamp E.T."/>
            <person name="Coetzee M.P."/>
            <person name="Chan W.Y."/>
            <person name="van Zyl E."/>
            <person name="De Maayer P."/>
            <person name="Coutinho T.A."/>
            <person name="Blom J."/>
            <person name="Smits T.H."/>
            <person name="Duffy B."/>
            <person name="Venter S.N."/>
        </authorList>
    </citation>
    <scope>NUCLEOTIDE SEQUENCE [LARGE SCALE GENOMIC DNA]</scope>
    <source>
        <strain evidence="2 3">LMG 2657</strain>
    </source>
</reference>
<dbReference type="AlphaFoldDB" id="A0A1X1EQM9"/>
<proteinExistence type="predicted"/>
<dbReference type="InterPro" id="IPR046341">
    <property type="entry name" value="SET_dom_sf"/>
</dbReference>
<organism evidence="2 3">
    <name type="scientific">Pantoea cypripedii</name>
    <name type="common">Pectobacterium cypripedii</name>
    <name type="synonym">Erwinia cypripedii</name>
    <dbReference type="NCBI Taxonomy" id="55209"/>
    <lineage>
        <taxon>Bacteria</taxon>
        <taxon>Pseudomonadati</taxon>
        <taxon>Pseudomonadota</taxon>
        <taxon>Gammaproteobacteria</taxon>
        <taxon>Enterobacterales</taxon>
        <taxon>Erwiniaceae</taxon>
        <taxon>Pantoea</taxon>
    </lineage>
</organism>
<dbReference type="PROSITE" id="PS50280">
    <property type="entry name" value="SET"/>
    <property type="match status" value="1"/>
</dbReference>
<dbReference type="Gene3D" id="2.170.270.10">
    <property type="entry name" value="SET domain"/>
    <property type="match status" value="1"/>
</dbReference>
<dbReference type="Proteomes" id="UP000193749">
    <property type="component" value="Unassembled WGS sequence"/>
</dbReference>
<keyword evidence="3" id="KW-1185">Reference proteome</keyword>
<dbReference type="InterPro" id="IPR001214">
    <property type="entry name" value="SET_dom"/>
</dbReference>
<dbReference type="Pfam" id="PF00856">
    <property type="entry name" value="SET"/>
    <property type="match status" value="1"/>
</dbReference>
<protein>
    <recommendedName>
        <fullName evidence="1">SET domain-containing protein</fullName>
    </recommendedName>
</protein>
<dbReference type="EMBL" id="MLJI01000001">
    <property type="protein sequence ID" value="ORM92282.1"/>
    <property type="molecule type" value="Genomic_DNA"/>
</dbReference>
<gene>
    <name evidence="2" type="ORF">HA50_02485</name>
</gene>
<dbReference type="SUPFAM" id="SSF82199">
    <property type="entry name" value="SET domain"/>
    <property type="match status" value="1"/>
</dbReference>
<name>A0A1X1EQM9_PANCY</name>
<evidence type="ECO:0000313" key="2">
    <source>
        <dbReference type="EMBL" id="ORM92282.1"/>
    </source>
</evidence>
<comment type="caution">
    <text evidence="2">The sequence shown here is derived from an EMBL/GenBank/DDBJ whole genome shotgun (WGS) entry which is preliminary data.</text>
</comment>
<evidence type="ECO:0000259" key="1">
    <source>
        <dbReference type="PROSITE" id="PS50280"/>
    </source>
</evidence>
<dbReference type="OrthoDB" id="2718583at2"/>
<dbReference type="RefSeq" id="WP_084872197.1">
    <property type="nucleotide sequence ID" value="NZ_JAGGMY010000001.1"/>
</dbReference>
<accession>A0A1X1EQM9</accession>